<keyword evidence="1 4" id="KW-0808">Transferase</keyword>
<sequence length="155" mass="17109">MPITVRRLTTADLDVARTLRLTALKDAPTAFLSTYEGTVTRTDEEWRSWIEAVTVFAAFVDGKPAGMVGAVRDELEADVTELISMWVAPEARGARLAQRLTDAVVEHARSVGDRAVHLEVVWGNDAAEAAYLRYGFAHIPARKAGQRDRSMWLGL</sequence>
<evidence type="ECO:0000256" key="2">
    <source>
        <dbReference type="ARBA" id="ARBA00023315"/>
    </source>
</evidence>
<evidence type="ECO:0000259" key="3">
    <source>
        <dbReference type="PROSITE" id="PS51186"/>
    </source>
</evidence>
<keyword evidence="5" id="KW-1185">Reference proteome</keyword>
<dbReference type="GO" id="GO:0016747">
    <property type="term" value="F:acyltransferase activity, transferring groups other than amino-acyl groups"/>
    <property type="evidence" value="ECO:0007669"/>
    <property type="project" value="InterPro"/>
</dbReference>
<dbReference type="CDD" id="cd04301">
    <property type="entry name" value="NAT_SF"/>
    <property type="match status" value="1"/>
</dbReference>
<dbReference type="EMBL" id="JACHGT010000027">
    <property type="protein sequence ID" value="MBB6039942.1"/>
    <property type="molecule type" value="Genomic_DNA"/>
</dbReference>
<dbReference type="PROSITE" id="PS51186">
    <property type="entry name" value="GNAT"/>
    <property type="match status" value="1"/>
</dbReference>
<proteinExistence type="predicted"/>
<dbReference type="Proteomes" id="UP000548476">
    <property type="component" value="Unassembled WGS sequence"/>
</dbReference>
<evidence type="ECO:0000313" key="5">
    <source>
        <dbReference type="Proteomes" id="UP000548476"/>
    </source>
</evidence>
<dbReference type="PANTHER" id="PTHR43877:SF2">
    <property type="entry name" value="AMINOALKYLPHOSPHONATE N-ACETYLTRANSFERASE-RELATED"/>
    <property type="match status" value="1"/>
</dbReference>
<dbReference type="InterPro" id="IPR050832">
    <property type="entry name" value="Bact_Acetyltransf"/>
</dbReference>
<protein>
    <submittedName>
        <fullName evidence="4">GNAT superfamily N-acetyltransferase</fullName>
    </submittedName>
</protein>
<evidence type="ECO:0000313" key="4">
    <source>
        <dbReference type="EMBL" id="MBB6039942.1"/>
    </source>
</evidence>
<keyword evidence="2" id="KW-0012">Acyltransferase</keyword>
<dbReference type="PANTHER" id="PTHR43877">
    <property type="entry name" value="AMINOALKYLPHOSPHONATE N-ACETYLTRANSFERASE-RELATED-RELATED"/>
    <property type="match status" value="1"/>
</dbReference>
<dbReference type="InterPro" id="IPR016181">
    <property type="entry name" value="Acyl_CoA_acyltransferase"/>
</dbReference>
<reference evidence="4 5" key="1">
    <citation type="submission" date="2020-08" db="EMBL/GenBank/DDBJ databases">
        <title>Genomic Encyclopedia of Type Strains, Phase IV (KMG-IV): sequencing the most valuable type-strain genomes for metagenomic binning, comparative biology and taxonomic classification.</title>
        <authorList>
            <person name="Goeker M."/>
        </authorList>
    </citation>
    <scope>NUCLEOTIDE SEQUENCE [LARGE SCALE GENOMIC DNA]</scope>
    <source>
        <strain evidence="4 5">YIM 65646</strain>
    </source>
</reference>
<name>A0A841G2E4_9ACTN</name>
<dbReference type="Gene3D" id="3.40.630.30">
    <property type="match status" value="1"/>
</dbReference>
<evidence type="ECO:0000256" key="1">
    <source>
        <dbReference type="ARBA" id="ARBA00022679"/>
    </source>
</evidence>
<accession>A0A841G2E4</accession>
<dbReference type="InterPro" id="IPR000182">
    <property type="entry name" value="GNAT_dom"/>
</dbReference>
<comment type="caution">
    <text evidence="4">The sequence shown here is derived from an EMBL/GenBank/DDBJ whole genome shotgun (WGS) entry which is preliminary data.</text>
</comment>
<dbReference type="RefSeq" id="WP_184793013.1">
    <property type="nucleotide sequence ID" value="NZ_BONT01000103.1"/>
</dbReference>
<dbReference type="Pfam" id="PF00583">
    <property type="entry name" value="Acetyltransf_1"/>
    <property type="match status" value="1"/>
</dbReference>
<dbReference type="AlphaFoldDB" id="A0A841G2E4"/>
<gene>
    <name evidence="4" type="ORF">HNR73_007841</name>
</gene>
<dbReference type="SUPFAM" id="SSF55729">
    <property type="entry name" value="Acyl-CoA N-acyltransferases (Nat)"/>
    <property type="match status" value="1"/>
</dbReference>
<organism evidence="4 5">
    <name type="scientific">Phytomonospora endophytica</name>
    <dbReference type="NCBI Taxonomy" id="714109"/>
    <lineage>
        <taxon>Bacteria</taxon>
        <taxon>Bacillati</taxon>
        <taxon>Actinomycetota</taxon>
        <taxon>Actinomycetes</taxon>
        <taxon>Micromonosporales</taxon>
        <taxon>Micromonosporaceae</taxon>
        <taxon>Phytomonospora</taxon>
    </lineage>
</organism>
<feature type="domain" description="N-acetyltransferase" evidence="3">
    <location>
        <begin position="3"/>
        <end position="155"/>
    </location>
</feature>